<organism evidence="1 2">
    <name type="scientific">Flavonifractor plautii 1_3_50AFAA</name>
    <dbReference type="NCBI Taxonomy" id="742738"/>
    <lineage>
        <taxon>Bacteria</taxon>
        <taxon>Bacillati</taxon>
        <taxon>Bacillota</taxon>
        <taxon>Clostridia</taxon>
        <taxon>Eubacteriales</taxon>
        <taxon>Oscillospiraceae</taxon>
        <taxon>Flavonifractor</taxon>
    </lineage>
</organism>
<comment type="caution">
    <text evidence="1">The sequence shown here is derived from an EMBL/GenBank/DDBJ whole genome shotgun (WGS) entry which is preliminary data.</text>
</comment>
<evidence type="ECO:0008006" key="3">
    <source>
        <dbReference type="Google" id="ProtNLM"/>
    </source>
</evidence>
<dbReference type="HOGENOM" id="CLU_1000049_0_0_9"/>
<protein>
    <recommendedName>
        <fullName evidence="3">DUF4259 domain-containing protein</fullName>
    </recommendedName>
</protein>
<dbReference type="EMBL" id="ADLO01000107">
    <property type="protein sequence ID" value="KGF53593.1"/>
    <property type="molecule type" value="Genomic_DNA"/>
</dbReference>
<gene>
    <name evidence="1" type="ORF">HMPREF9460_03584</name>
</gene>
<dbReference type="Proteomes" id="UP000029585">
    <property type="component" value="Unassembled WGS sequence"/>
</dbReference>
<keyword evidence="2" id="KW-1185">Reference proteome</keyword>
<reference evidence="1 2" key="1">
    <citation type="submission" date="2011-08" db="EMBL/GenBank/DDBJ databases">
        <title>The Genome Sequence of Clostridium orbiscindens 1_3_50AFAA.</title>
        <authorList>
            <consortium name="The Broad Institute Genome Sequencing Platform"/>
            <person name="Earl A."/>
            <person name="Ward D."/>
            <person name="Feldgarden M."/>
            <person name="Gevers D."/>
            <person name="Daigneault M."/>
            <person name="Strauss J."/>
            <person name="Allen-Vercoe E."/>
            <person name="Young S.K."/>
            <person name="Zeng Q."/>
            <person name="Gargeya S."/>
            <person name="Fitzgerald M."/>
            <person name="Haas B."/>
            <person name="Abouelleil A."/>
            <person name="Alvarado L."/>
            <person name="Arachchi H.M."/>
            <person name="Berlin A."/>
            <person name="Brown A."/>
            <person name="Chapman S.B."/>
            <person name="Chen Z."/>
            <person name="Dunbar C."/>
            <person name="Freedman E."/>
            <person name="Gearin G."/>
            <person name="Gellesch M."/>
            <person name="Goldberg J."/>
            <person name="Griggs A."/>
            <person name="Gujja S."/>
            <person name="Heiman D."/>
            <person name="Howarth C."/>
            <person name="Larson L."/>
            <person name="Lui A."/>
            <person name="MacDonald P.J.P."/>
            <person name="Montmayeur A."/>
            <person name="Murphy C."/>
            <person name="Neiman D."/>
            <person name="Pearson M."/>
            <person name="Priest M."/>
            <person name="Roberts A."/>
            <person name="Saif S."/>
            <person name="Shea T."/>
            <person name="Shenoy N."/>
            <person name="Sisk P."/>
            <person name="Stolte C."/>
            <person name="Sykes S."/>
            <person name="Wortman J."/>
            <person name="Nusbaum C."/>
            <person name="Birren B."/>
        </authorList>
    </citation>
    <scope>NUCLEOTIDE SEQUENCE [LARGE SCALE GENOMIC DNA]</scope>
    <source>
        <strain evidence="1 2">1_3_50AFAA</strain>
    </source>
</reference>
<proteinExistence type="predicted"/>
<dbReference type="RefSeq" id="WP_044942975.1">
    <property type="nucleotide sequence ID" value="NZ_KN174166.1"/>
</dbReference>
<name>A0A096B2K8_FLAPL</name>
<dbReference type="PATRIC" id="fig|742738.3.peg.3692"/>
<evidence type="ECO:0000313" key="2">
    <source>
        <dbReference type="Proteomes" id="UP000029585"/>
    </source>
</evidence>
<accession>A0A096B2K8</accession>
<dbReference type="AlphaFoldDB" id="A0A096B2K8"/>
<sequence length="278" mass="31850">MGTWDTSLYGGDLPLDIKAEYYEQLCEGHTPEEAAALVWKELQLSEEDLPVFRLILADIQWKLGQMTEDTLRNALEVLDSGAAMAEWEGADESDRRSRQRVLDRLRKKLESPQGPLKTVKRPKPKKFKYKIGDVIAVRFVPELAEQNPDIESYCNKYFMVQVVGYTDYPTSLSRHPLIEQCGGVVALDWMGDTIPDMEEFAKAPMLDLTVLWWPIRSFAVTTMFGANAVQCTVIGNTEIKFEQDVPERVTMLNEARTWKYVVLDIVRAYQKQHPQNNT</sequence>
<evidence type="ECO:0000313" key="1">
    <source>
        <dbReference type="EMBL" id="KGF53593.1"/>
    </source>
</evidence>
<dbReference type="eggNOG" id="ENOG502Z8SP">
    <property type="taxonomic scope" value="Bacteria"/>
</dbReference>